<dbReference type="EMBL" id="JADBED010000001">
    <property type="protein sequence ID" value="MBE1523100.1"/>
    <property type="molecule type" value="Genomic_DNA"/>
</dbReference>
<proteinExistence type="predicted"/>
<dbReference type="SUPFAM" id="SSF55729">
    <property type="entry name" value="Acyl-CoA N-acyltransferases (Nat)"/>
    <property type="match status" value="1"/>
</dbReference>
<evidence type="ECO:0000256" key="1">
    <source>
        <dbReference type="ARBA" id="ARBA00022679"/>
    </source>
</evidence>
<dbReference type="PROSITE" id="PS51186">
    <property type="entry name" value="GNAT"/>
    <property type="match status" value="1"/>
</dbReference>
<dbReference type="Pfam" id="PF00583">
    <property type="entry name" value="Acetyltransf_1"/>
    <property type="match status" value="1"/>
</dbReference>
<reference evidence="4 5" key="1">
    <citation type="submission" date="2020-10" db="EMBL/GenBank/DDBJ databases">
        <title>Sequencing the genomes of 1000 actinobacteria strains.</title>
        <authorList>
            <person name="Klenk H.-P."/>
        </authorList>
    </citation>
    <scope>NUCLEOTIDE SEQUENCE [LARGE SCALE GENOMIC DNA]</scope>
    <source>
        <strain evidence="4 5">DSM 15666</strain>
    </source>
</reference>
<accession>A0ABR9JAZ8</accession>
<dbReference type="CDD" id="cd04301">
    <property type="entry name" value="NAT_SF"/>
    <property type="match status" value="1"/>
</dbReference>
<gene>
    <name evidence="4" type="ORF">H4W27_000218</name>
</gene>
<dbReference type="NCBIfam" id="TIGR01575">
    <property type="entry name" value="rimI"/>
    <property type="match status" value="1"/>
</dbReference>
<evidence type="ECO:0000313" key="4">
    <source>
        <dbReference type="EMBL" id="MBE1523100.1"/>
    </source>
</evidence>
<dbReference type="InterPro" id="IPR016181">
    <property type="entry name" value="Acyl_CoA_acyltransferase"/>
</dbReference>
<dbReference type="EC" id="2.3.1.267" evidence="4"/>
<dbReference type="Gene3D" id="3.40.630.30">
    <property type="match status" value="1"/>
</dbReference>
<dbReference type="InterPro" id="IPR050832">
    <property type="entry name" value="Bact_Acetyltransf"/>
</dbReference>
<dbReference type="Proteomes" id="UP000643525">
    <property type="component" value="Unassembled WGS sequence"/>
</dbReference>
<dbReference type="InterPro" id="IPR000182">
    <property type="entry name" value="GNAT_dom"/>
</dbReference>
<protein>
    <submittedName>
        <fullName evidence="4">Ribosomal-protein-alanine N-acetyltransferase</fullName>
        <ecNumber evidence="4">2.3.1.267</ecNumber>
    </submittedName>
</protein>
<evidence type="ECO:0000259" key="3">
    <source>
        <dbReference type="PROSITE" id="PS51186"/>
    </source>
</evidence>
<dbReference type="GO" id="GO:0008999">
    <property type="term" value="F:protein-N-terminal-alanine acetyltransferase activity"/>
    <property type="evidence" value="ECO:0007669"/>
    <property type="project" value="UniProtKB-EC"/>
</dbReference>
<comment type="caution">
    <text evidence="4">The sequence shown here is derived from an EMBL/GenBank/DDBJ whole genome shotgun (WGS) entry which is preliminary data.</text>
</comment>
<dbReference type="InterPro" id="IPR006464">
    <property type="entry name" value="AcTrfase_RimI/Ard1"/>
</dbReference>
<keyword evidence="5" id="KW-1185">Reference proteome</keyword>
<dbReference type="PANTHER" id="PTHR43877">
    <property type="entry name" value="AMINOALKYLPHOSPHONATE N-ACETYLTRANSFERASE-RELATED-RELATED"/>
    <property type="match status" value="1"/>
</dbReference>
<evidence type="ECO:0000313" key="5">
    <source>
        <dbReference type="Proteomes" id="UP000643525"/>
    </source>
</evidence>
<name>A0ABR9JAZ8_9MICC</name>
<feature type="domain" description="N-acetyltransferase" evidence="3">
    <location>
        <begin position="5"/>
        <end position="158"/>
    </location>
</feature>
<keyword evidence="2 4" id="KW-0012">Acyltransferase</keyword>
<organism evidence="4 5">
    <name type="scientific">Nesterenkonia lutea</name>
    <dbReference type="NCBI Taxonomy" id="272919"/>
    <lineage>
        <taxon>Bacteria</taxon>
        <taxon>Bacillati</taxon>
        <taxon>Actinomycetota</taxon>
        <taxon>Actinomycetes</taxon>
        <taxon>Micrococcales</taxon>
        <taxon>Micrococcaceae</taxon>
        <taxon>Nesterenkonia</taxon>
    </lineage>
</organism>
<keyword evidence="1 4" id="KW-0808">Transferase</keyword>
<evidence type="ECO:0000256" key="2">
    <source>
        <dbReference type="ARBA" id="ARBA00023315"/>
    </source>
</evidence>
<sequence>MTSTFIVSPMTALDIAEVLALENRLFPQDAWPESFFYDELAHTSAGDDPEATRRYWVARTAAGELAGYVGMMCVLPHADVQTLAVAPEAQGQGLGTRLLNLLIAAAREQGAEQVLLEVRADNPGAQALYLREGFHPIHTRARYYPDGQDALIMQKPLTDLDAPSSAADLRSPQS</sequence>